<dbReference type="Proteomes" id="UP000269721">
    <property type="component" value="Unassembled WGS sequence"/>
</dbReference>
<dbReference type="InterPro" id="IPR037217">
    <property type="entry name" value="Trp/Indoleamine_2_3_dOase-like"/>
</dbReference>
<dbReference type="InterPro" id="IPR000898">
    <property type="entry name" value="Indolamine_dOase"/>
</dbReference>
<keyword evidence="3" id="KW-0408">Iron</keyword>
<feature type="non-terminal residue" evidence="4">
    <location>
        <position position="128"/>
    </location>
</feature>
<dbReference type="GO" id="GO:0020037">
    <property type="term" value="F:heme binding"/>
    <property type="evidence" value="ECO:0007669"/>
    <property type="project" value="InterPro"/>
</dbReference>
<evidence type="ECO:0000256" key="3">
    <source>
        <dbReference type="ARBA" id="ARBA00023004"/>
    </source>
</evidence>
<evidence type="ECO:0000256" key="1">
    <source>
        <dbReference type="ARBA" id="ARBA00007119"/>
    </source>
</evidence>
<keyword evidence="5" id="KW-1185">Reference proteome</keyword>
<dbReference type="SUPFAM" id="SSF140959">
    <property type="entry name" value="Indolic compounds 2,3-dioxygenase-like"/>
    <property type="match status" value="1"/>
</dbReference>
<sequence>DPNAPQFLVGPKNGFLPREDPLTVLPNEFKELESLLGRMPLTVRGTGKPGLLATGDFGKAVDAELPEYNVEGITDNRIFPAALFRDYTFAASSYLLEPCDILNRKKGEYGIGREVLPRNLAVPLAKIA</sequence>
<feature type="non-terminal residue" evidence="4">
    <location>
        <position position="1"/>
    </location>
</feature>
<dbReference type="EMBL" id="KZ999181">
    <property type="protein sequence ID" value="RKO85335.1"/>
    <property type="molecule type" value="Genomic_DNA"/>
</dbReference>
<keyword evidence="2" id="KW-0479">Metal-binding</keyword>
<reference evidence="5" key="1">
    <citation type="journal article" date="2018" name="Nat. Microbiol.">
        <title>Leveraging single-cell genomics to expand the fungal tree of life.</title>
        <authorList>
            <person name="Ahrendt S.R."/>
            <person name="Quandt C.A."/>
            <person name="Ciobanu D."/>
            <person name="Clum A."/>
            <person name="Salamov A."/>
            <person name="Andreopoulos B."/>
            <person name="Cheng J.F."/>
            <person name="Woyke T."/>
            <person name="Pelin A."/>
            <person name="Henrissat B."/>
            <person name="Reynolds N.K."/>
            <person name="Benny G.L."/>
            <person name="Smith M.E."/>
            <person name="James T.Y."/>
            <person name="Grigoriev I.V."/>
        </authorList>
    </citation>
    <scope>NUCLEOTIDE SEQUENCE [LARGE SCALE GENOMIC DNA]</scope>
</reference>
<dbReference type="GO" id="GO:0019441">
    <property type="term" value="P:L-tryptophan catabolic process to kynurenine"/>
    <property type="evidence" value="ECO:0007669"/>
    <property type="project" value="InterPro"/>
</dbReference>
<evidence type="ECO:0000313" key="5">
    <source>
        <dbReference type="Proteomes" id="UP000269721"/>
    </source>
</evidence>
<dbReference type="AlphaFoldDB" id="A0A4P9W1U4"/>
<comment type="similarity">
    <text evidence="1">Belongs to the indoleamine 2,3-dioxygenase family.</text>
</comment>
<proteinExistence type="inferred from homology"/>
<name>A0A4P9W1U4_9FUNG</name>
<gene>
    <name evidence="4" type="ORF">BDK51DRAFT_10438</name>
</gene>
<dbReference type="PANTHER" id="PTHR28657">
    <property type="entry name" value="INDOLEAMINE 2,3-DIOXYGENASE"/>
    <property type="match status" value="1"/>
</dbReference>
<evidence type="ECO:0000313" key="4">
    <source>
        <dbReference type="EMBL" id="RKO85335.1"/>
    </source>
</evidence>
<evidence type="ECO:0000256" key="2">
    <source>
        <dbReference type="ARBA" id="ARBA00022723"/>
    </source>
</evidence>
<dbReference type="GO" id="GO:0046872">
    <property type="term" value="F:metal ion binding"/>
    <property type="evidence" value="ECO:0007669"/>
    <property type="project" value="UniProtKB-KW"/>
</dbReference>
<accession>A0A4P9W1U4</accession>
<dbReference type="GO" id="GO:0016702">
    <property type="term" value="F:oxidoreductase activity, acting on single donors with incorporation of molecular oxygen, incorporation of two atoms of oxygen"/>
    <property type="evidence" value="ECO:0007669"/>
    <property type="project" value="UniProtKB-ARBA"/>
</dbReference>
<dbReference type="OrthoDB" id="10262710at2759"/>
<dbReference type="PANTHER" id="PTHR28657:SF3">
    <property type="entry name" value="INDOLEAMINE 2,3-DIOXYGENASE"/>
    <property type="match status" value="1"/>
</dbReference>
<organism evidence="4 5">
    <name type="scientific">Blyttiomyces helicus</name>
    <dbReference type="NCBI Taxonomy" id="388810"/>
    <lineage>
        <taxon>Eukaryota</taxon>
        <taxon>Fungi</taxon>
        <taxon>Fungi incertae sedis</taxon>
        <taxon>Chytridiomycota</taxon>
        <taxon>Chytridiomycota incertae sedis</taxon>
        <taxon>Chytridiomycetes</taxon>
        <taxon>Chytridiomycetes incertae sedis</taxon>
        <taxon>Blyttiomyces</taxon>
    </lineage>
</organism>
<protein>
    <submittedName>
        <fullName evidence="4">Uncharacterized protein</fullName>
    </submittedName>
</protein>